<dbReference type="InterPro" id="IPR012338">
    <property type="entry name" value="Beta-lactam/transpept-like"/>
</dbReference>
<name>A0ABP7UPH2_9ACTN</name>
<dbReference type="Pfam" id="PF00144">
    <property type="entry name" value="Beta-lactamase"/>
    <property type="match status" value="1"/>
</dbReference>
<evidence type="ECO:0000259" key="1">
    <source>
        <dbReference type="Pfam" id="PF00144"/>
    </source>
</evidence>
<dbReference type="GO" id="GO:0016787">
    <property type="term" value="F:hydrolase activity"/>
    <property type="evidence" value="ECO:0007669"/>
    <property type="project" value="UniProtKB-KW"/>
</dbReference>
<evidence type="ECO:0000313" key="3">
    <source>
        <dbReference type="Proteomes" id="UP001499984"/>
    </source>
</evidence>
<dbReference type="InterPro" id="IPR052907">
    <property type="entry name" value="Beta-lactamase/esterase"/>
</dbReference>
<dbReference type="PANTHER" id="PTHR43319">
    <property type="entry name" value="BETA-LACTAMASE-RELATED"/>
    <property type="match status" value="1"/>
</dbReference>
<dbReference type="SUPFAM" id="SSF56601">
    <property type="entry name" value="beta-lactamase/transpeptidase-like"/>
    <property type="match status" value="1"/>
</dbReference>
<accession>A0ABP7UPH2</accession>
<dbReference type="EMBL" id="BAAAZY010000007">
    <property type="protein sequence ID" value="GAA4048829.1"/>
    <property type="molecule type" value="Genomic_DNA"/>
</dbReference>
<protein>
    <submittedName>
        <fullName evidence="2">Serine hydrolase domain-containing protein</fullName>
    </submittedName>
</protein>
<keyword evidence="2" id="KW-0378">Hydrolase</keyword>
<gene>
    <name evidence="2" type="ORF">GCM10022233_18810</name>
</gene>
<dbReference type="PANTHER" id="PTHR43319:SF3">
    <property type="entry name" value="BETA-LACTAMASE-RELATED DOMAIN-CONTAINING PROTEIN"/>
    <property type="match status" value="1"/>
</dbReference>
<sequence length="393" mass="42240">MDGMTTIDGEVAAGFEPVREAFAANFAQHGDIGAAVCVYQYGRPVVDLWGGVADPETGRPWTRDTLQLVYSATKGATATAAHMLAERGALDLDAPVAKYWPEFAANGKADIPVRWLLSHQAGLITLDQPVPLDEALAWHPMAAALAAQRPQWTPGTAHGYHGRTWGWLVGEVIRRVSGQTPGRFFADEIAAPLGLDFFIGLPARERDRVSRMVYQRPDVDLTTVPVESVPEELREQVAAWRDPESFSNRAYMVTDPAEIDFDSPEVQAAELPASNGIGTAHALARMYAALIGEVDGTRLLTPESLESAAKEQASGKDQVMLIPSRFSSGYMLPTETNPMAGPSSFGHTGRGGSLGFVDPQHGIAFGYVMNNIISGPDDMRAASLVGAVRRSLA</sequence>
<dbReference type="Proteomes" id="UP001499984">
    <property type="component" value="Unassembled WGS sequence"/>
</dbReference>
<reference evidence="3" key="1">
    <citation type="journal article" date="2019" name="Int. J. Syst. Evol. Microbiol.">
        <title>The Global Catalogue of Microorganisms (GCM) 10K type strain sequencing project: providing services to taxonomists for standard genome sequencing and annotation.</title>
        <authorList>
            <consortium name="The Broad Institute Genomics Platform"/>
            <consortium name="The Broad Institute Genome Sequencing Center for Infectious Disease"/>
            <person name="Wu L."/>
            <person name="Ma J."/>
        </authorList>
    </citation>
    <scope>NUCLEOTIDE SEQUENCE [LARGE SCALE GENOMIC DNA]</scope>
    <source>
        <strain evidence="3">JCM 16925</strain>
    </source>
</reference>
<organism evidence="2 3">
    <name type="scientific">Streptomyces shaanxiensis</name>
    <dbReference type="NCBI Taxonomy" id="653357"/>
    <lineage>
        <taxon>Bacteria</taxon>
        <taxon>Bacillati</taxon>
        <taxon>Actinomycetota</taxon>
        <taxon>Actinomycetes</taxon>
        <taxon>Kitasatosporales</taxon>
        <taxon>Streptomycetaceae</taxon>
        <taxon>Streptomyces</taxon>
    </lineage>
</organism>
<evidence type="ECO:0000313" key="2">
    <source>
        <dbReference type="EMBL" id="GAA4048829.1"/>
    </source>
</evidence>
<feature type="domain" description="Beta-lactamase-related" evidence="1">
    <location>
        <begin position="23"/>
        <end position="378"/>
    </location>
</feature>
<comment type="caution">
    <text evidence="2">The sequence shown here is derived from an EMBL/GenBank/DDBJ whole genome shotgun (WGS) entry which is preliminary data.</text>
</comment>
<keyword evidence="3" id="KW-1185">Reference proteome</keyword>
<dbReference type="Gene3D" id="3.40.710.10">
    <property type="entry name" value="DD-peptidase/beta-lactamase superfamily"/>
    <property type="match status" value="1"/>
</dbReference>
<proteinExistence type="predicted"/>
<dbReference type="InterPro" id="IPR001466">
    <property type="entry name" value="Beta-lactam-related"/>
</dbReference>